<feature type="non-terminal residue" evidence="1">
    <location>
        <position position="1"/>
    </location>
</feature>
<dbReference type="Proteomes" id="UP001233999">
    <property type="component" value="Unassembled WGS sequence"/>
</dbReference>
<organism evidence="1 2">
    <name type="scientific">Diploptera punctata</name>
    <name type="common">Pacific beetle cockroach</name>
    <dbReference type="NCBI Taxonomy" id="6984"/>
    <lineage>
        <taxon>Eukaryota</taxon>
        <taxon>Metazoa</taxon>
        <taxon>Ecdysozoa</taxon>
        <taxon>Arthropoda</taxon>
        <taxon>Hexapoda</taxon>
        <taxon>Insecta</taxon>
        <taxon>Pterygota</taxon>
        <taxon>Neoptera</taxon>
        <taxon>Polyneoptera</taxon>
        <taxon>Dictyoptera</taxon>
        <taxon>Blattodea</taxon>
        <taxon>Blaberoidea</taxon>
        <taxon>Blaberidae</taxon>
        <taxon>Diplopterinae</taxon>
        <taxon>Diploptera</taxon>
    </lineage>
</organism>
<comment type="caution">
    <text evidence="1">The sequence shown here is derived from an EMBL/GenBank/DDBJ whole genome shotgun (WGS) entry which is preliminary data.</text>
</comment>
<sequence>RNNRTQAYEPNTQPSDLTMGEVKQSTIHSTLKSMSDNYSILIRDAGQAEGLPFVWTRNGKMYAIQNELSPSRNSIDLTMT</sequence>
<gene>
    <name evidence="1" type="ORF">L9F63_023925</name>
</gene>
<feature type="non-terminal residue" evidence="1">
    <location>
        <position position="80"/>
    </location>
</feature>
<evidence type="ECO:0000313" key="2">
    <source>
        <dbReference type="Proteomes" id="UP001233999"/>
    </source>
</evidence>
<accession>A0AAD8E8J7</accession>
<proteinExistence type="predicted"/>
<dbReference type="EMBL" id="JASPKZ010008104">
    <property type="protein sequence ID" value="KAJ9580901.1"/>
    <property type="molecule type" value="Genomic_DNA"/>
</dbReference>
<dbReference type="AlphaFoldDB" id="A0AAD8E8J7"/>
<reference evidence="1" key="1">
    <citation type="journal article" date="2023" name="IScience">
        <title>Live-bearing cockroach genome reveals convergent evolutionary mechanisms linked to viviparity in insects and beyond.</title>
        <authorList>
            <person name="Fouks B."/>
            <person name="Harrison M.C."/>
            <person name="Mikhailova A.A."/>
            <person name="Marchal E."/>
            <person name="English S."/>
            <person name="Carruthers M."/>
            <person name="Jennings E.C."/>
            <person name="Chiamaka E.L."/>
            <person name="Frigard R.A."/>
            <person name="Pippel M."/>
            <person name="Attardo G.M."/>
            <person name="Benoit J.B."/>
            <person name="Bornberg-Bauer E."/>
            <person name="Tobe S.S."/>
        </authorList>
    </citation>
    <scope>NUCLEOTIDE SEQUENCE</scope>
    <source>
        <strain evidence="1">Stay&amp;Tobe</strain>
    </source>
</reference>
<protein>
    <submittedName>
        <fullName evidence="1">Uncharacterized protein</fullName>
    </submittedName>
</protein>
<name>A0AAD8E8J7_DIPPU</name>
<evidence type="ECO:0000313" key="1">
    <source>
        <dbReference type="EMBL" id="KAJ9580901.1"/>
    </source>
</evidence>
<keyword evidence="2" id="KW-1185">Reference proteome</keyword>
<reference evidence="1" key="2">
    <citation type="submission" date="2023-05" db="EMBL/GenBank/DDBJ databases">
        <authorList>
            <person name="Fouks B."/>
        </authorList>
    </citation>
    <scope>NUCLEOTIDE SEQUENCE</scope>
    <source>
        <strain evidence="1">Stay&amp;Tobe</strain>
        <tissue evidence="1">Testes</tissue>
    </source>
</reference>